<accession>A0A645G9A3</accession>
<organism evidence="1">
    <name type="scientific">bioreactor metagenome</name>
    <dbReference type="NCBI Taxonomy" id="1076179"/>
    <lineage>
        <taxon>unclassified sequences</taxon>
        <taxon>metagenomes</taxon>
        <taxon>ecological metagenomes</taxon>
    </lineage>
</organism>
<protein>
    <submittedName>
        <fullName evidence="1">Uncharacterized protein</fullName>
    </submittedName>
</protein>
<dbReference type="AlphaFoldDB" id="A0A645G9A3"/>
<evidence type="ECO:0000313" key="1">
    <source>
        <dbReference type="EMBL" id="MPN23487.1"/>
    </source>
</evidence>
<comment type="caution">
    <text evidence="1">The sequence shown here is derived from an EMBL/GenBank/DDBJ whole genome shotgun (WGS) entry which is preliminary data.</text>
</comment>
<gene>
    <name evidence="1" type="ORF">SDC9_170875</name>
</gene>
<name>A0A645G9A3_9ZZZZ</name>
<reference evidence="1" key="1">
    <citation type="submission" date="2019-08" db="EMBL/GenBank/DDBJ databases">
        <authorList>
            <person name="Kucharzyk K."/>
            <person name="Murdoch R.W."/>
            <person name="Higgins S."/>
            <person name="Loffler F."/>
        </authorList>
    </citation>
    <scope>NUCLEOTIDE SEQUENCE</scope>
</reference>
<dbReference type="EMBL" id="VSSQ01072012">
    <property type="protein sequence ID" value="MPN23487.1"/>
    <property type="molecule type" value="Genomic_DNA"/>
</dbReference>
<proteinExistence type="predicted"/>
<sequence>MAVVAVAAIGAASLVAPGHASTVLGDFFSLLPVAEQLAIPRPFDGLEIGSFDGLRTRRHQRLAGCIGSAAGCIRFVLLQAIDLGDALIAERGLHHLGRQGIDVRRPVDGGTAQYQQRCGHGQVRHVFLLAHRASLSLDGRCGRRPALAVDAHEHAQRHSHVAGVAGVGKALLTEAVVEAALHAPKLSR</sequence>